<comment type="similarity">
    <text evidence="2">Belongs to the aerobic coproporphyrinogen-III oxidase family.</text>
</comment>
<sequence length="416" mass="46864">MIGDHLHLKYITSLKEEEKKKSNPIVDPQVVHHHHVVHAQQDIRFRTIAPRGNRPRARILDPEGPKFVRDSWTRPEGGSGLSCVLQGTDKPRDNLSPAAPPFAPLEKAGVNISIINGRLPPAAIAHMRADHAGLPIDTKNIPPVGLPFFVAGLSLVIHPRSPHAPTVHANWRYFEIDEADVDPSDESTDRTPLAWWFGGGSDLTPSYLYPEDCVHFHKTIQDACTPFGKDLYPAMKAWCDEYFYIPHRKVRSTRIGGIFFDDMSSHNTHRIDIHADPSPRPRSTEECFAFIQSLGKSFVPGYLPIMHRRAFTPWTEEERQWQLIRRDAMSSSTSSSTGELLLDFRDVLFGHSADDGAWLVKKAGLNLDCKHPARIESILMTLPETARWEYMSEVGAQSGSREAQMLEVLATPRNWV</sequence>
<dbReference type="Proteomes" id="UP000614334">
    <property type="component" value="Unassembled WGS sequence"/>
</dbReference>
<dbReference type="EC" id="1.3.3.3" evidence="4"/>
<dbReference type="GO" id="GO:0004109">
    <property type="term" value="F:coproporphyrinogen oxidase activity"/>
    <property type="evidence" value="ECO:0007669"/>
    <property type="project" value="UniProtKB-EC"/>
</dbReference>
<evidence type="ECO:0000313" key="7">
    <source>
        <dbReference type="EMBL" id="KAF8753819.1"/>
    </source>
</evidence>
<accession>A0A8H7IBF8</accession>
<dbReference type="InterPro" id="IPR036406">
    <property type="entry name" value="Coprogen_oxidase_aer_sf"/>
</dbReference>
<evidence type="ECO:0000313" key="8">
    <source>
        <dbReference type="Proteomes" id="UP000614334"/>
    </source>
</evidence>
<dbReference type="PANTHER" id="PTHR10755:SF0">
    <property type="entry name" value="OXYGEN-DEPENDENT COPROPORPHYRINOGEN-III OXIDASE, MITOCHONDRIAL"/>
    <property type="match status" value="1"/>
</dbReference>
<dbReference type="AlphaFoldDB" id="A0A8H7IBF8"/>
<dbReference type="UniPathway" id="UPA00251">
    <property type="reaction ID" value="UER00322"/>
</dbReference>
<dbReference type="GO" id="GO:0006782">
    <property type="term" value="P:protoporphyrinogen IX biosynthetic process"/>
    <property type="evidence" value="ECO:0007669"/>
    <property type="project" value="UniProtKB-UniPathway"/>
</dbReference>
<evidence type="ECO:0000256" key="1">
    <source>
        <dbReference type="ARBA" id="ARBA00005168"/>
    </source>
</evidence>
<evidence type="ECO:0000256" key="3">
    <source>
        <dbReference type="ARBA" id="ARBA00011738"/>
    </source>
</evidence>
<comment type="caution">
    <text evidence="7">The sequence shown here is derived from an EMBL/GenBank/DDBJ whole genome shotgun (WGS) entry which is preliminary data.</text>
</comment>
<keyword evidence="5" id="KW-0560">Oxidoreductase</keyword>
<organism evidence="7 8">
    <name type="scientific">Rhizoctonia solani</name>
    <dbReference type="NCBI Taxonomy" id="456999"/>
    <lineage>
        <taxon>Eukaryota</taxon>
        <taxon>Fungi</taxon>
        <taxon>Dikarya</taxon>
        <taxon>Basidiomycota</taxon>
        <taxon>Agaricomycotina</taxon>
        <taxon>Agaricomycetes</taxon>
        <taxon>Cantharellales</taxon>
        <taxon>Ceratobasidiaceae</taxon>
        <taxon>Rhizoctonia</taxon>
    </lineage>
</organism>
<gene>
    <name evidence="7" type="ORF">RHS01_06836</name>
</gene>
<evidence type="ECO:0000256" key="2">
    <source>
        <dbReference type="ARBA" id="ARBA00010644"/>
    </source>
</evidence>
<proteinExistence type="inferred from homology"/>
<evidence type="ECO:0000256" key="5">
    <source>
        <dbReference type="ARBA" id="ARBA00023002"/>
    </source>
</evidence>
<dbReference type="Gene3D" id="3.40.1500.10">
    <property type="entry name" value="Coproporphyrinogen III oxidase, aerobic"/>
    <property type="match status" value="2"/>
</dbReference>
<name>A0A8H7IBF8_9AGAM</name>
<dbReference type="InterPro" id="IPR001260">
    <property type="entry name" value="Coprogen_oxidase_aer"/>
</dbReference>
<reference evidence="7" key="1">
    <citation type="submission" date="2020-09" db="EMBL/GenBank/DDBJ databases">
        <title>Comparative genome analyses of four rice-infecting Rhizoctonia solani isolates reveal extensive enrichment of homogalacturonan modification genes.</title>
        <authorList>
            <person name="Lee D.-Y."/>
            <person name="Jeon J."/>
            <person name="Kim K.-T."/>
            <person name="Cheong K."/>
            <person name="Song H."/>
            <person name="Choi G."/>
            <person name="Ko J."/>
            <person name="Opiyo S.O."/>
            <person name="Zuo S."/>
            <person name="Madhav S."/>
            <person name="Lee Y.-H."/>
            <person name="Wang G.-L."/>
        </authorList>
    </citation>
    <scope>NUCLEOTIDE SEQUENCE</scope>
    <source>
        <strain evidence="7">AG1-IA B2</strain>
    </source>
</reference>
<dbReference type="GO" id="GO:0005737">
    <property type="term" value="C:cytoplasm"/>
    <property type="evidence" value="ECO:0007669"/>
    <property type="project" value="TreeGrafter"/>
</dbReference>
<dbReference type="PANTHER" id="PTHR10755">
    <property type="entry name" value="COPROPORPHYRINOGEN III OXIDASE, MITOCHONDRIAL"/>
    <property type="match status" value="1"/>
</dbReference>
<evidence type="ECO:0000256" key="4">
    <source>
        <dbReference type="ARBA" id="ARBA00012869"/>
    </source>
</evidence>
<protein>
    <recommendedName>
        <fullName evidence="4">coproporphyrinogen oxidase</fullName>
        <ecNumber evidence="4">1.3.3.3</ecNumber>
    </recommendedName>
</protein>
<comment type="pathway">
    <text evidence="1">Porphyrin-containing compound metabolism; protoporphyrin-IX biosynthesis; protoporphyrinogen-IX from coproporphyrinogen-III (O2 route): step 1/1.</text>
</comment>
<dbReference type="Pfam" id="PF01218">
    <property type="entry name" value="Coprogen_oxidas"/>
    <property type="match status" value="2"/>
</dbReference>
<dbReference type="EMBL" id="JACYCF010000012">
    <property type="protein sequence ID" value="KAF8753819.1"/>
    <property type="molecule type" value="Genomic_DNA"/>
</dbReference>
<dbReference type="SUPFAM" id="SSF102886">
    <property type="entry name" value="Coproporphyrinogen III oxidase"/>
    <property type="match status" value="1"/>
</dbReference>
<comment type="subunit">
    <text evidence="3">Homodimer.</text>
</comment>
<keyword evidence="6" id="KW-0627">Porphyrin biosynthesis</keyword>
<evidence type="ECO:0000256" key="6">
    <source>
        <dbReference type="ARBA" id="ARBA00023244"/>
    </source>
</evidence>